<protein>
    <submittedName>
        <fullName evidence="1">Conserved hypothetical alanine rich protein</fullName>
    </submittedName>
</protein>
<accession>B2HN09</accession>
<dbReference type="Proteomes" id="UP000001190">
    <property type="component" value="Chromosome"/>
</dbReference>
<dbReference type="AlphaFoldDB" id="B2HN09"/>
<sequence length="108" mass="10775">MLCLPTLRFVGSSLRVDTAGVQAMAWRWGIAAGELTSMDAPAGLGLSCQLSAAAVDAAHGEVAAFTTGLAIQVNARTAGVTQADSGYLANEAASADVLAAVAPSVTRV</sequence>
<dbReference type="eggNOG" id="ENOG5031TRR">
    <property type="taxonomic scope" value="Bacteria"/>
</dbReference>
<dbReference type="KEGG" id="mmi:MMAR_0483"/>
<proteinExistence type="predicted"/>
<organism evidence="1 2">
    <name type="scientific">Mycobacterium marinum (strain ATCC BAA-535 / M)</name>
    <dbReference type="NCBI Taxonomy" id="216594"/>
    <lineage>
        <taxon>Bacteria</taxon>
        <taxon>Bacillati</taxon>
        <taxon>Actinomycetota</taxon>
        <taxon>Actinomycetes</taxon>
        <taxon>Mycobacteriales</taxon>
        <taxon>Mycobacteriaceae</taxon>
        <taxon>Mycobacterium</taxon>
        <taxon>Mycobacterium ulcerans group</taxon>
    </lineage>
</organism>
<keyword evidence="2" id="KW-1185">Reference proteome</keyword>
<dbReference type="HOGENOM" id="CLU_147965_2_0_11"/>
<dbReference type="EMBL" id="CP000854">
    <property type="protein sequence ID" value="ACC38948.1"/>
    <property type="molecule type" value="Genomic_DNA"/>
</dbReference>
<reference evidence="1 2" key="1">
    <citation type="journal article" date="2008" name="Genome Res.">
        <title>Insights from the complete genome sequence of Mycobacterium marinum on the evolution of Mycobacterium tuberculosis.</title>
        <authorList>
            <person name="Stinear T.P."/>
            <person name="Seemann T."/>
            <person name="Harrison P.F."/>
            <person name="Jenkin G.A."/>
            <person name="Davies J.K."/>
            <person name="Johnson P.D."/>
            <person name="Abdellah Z."/>
            <person name="Arrowsmith C."/>
            <person name="Chillingworth T."/>
            <person name="Churcher C."/>
            <person name="Clarke K."/>
            <person name="Cronin A."/>
            <person name="Davis P."/>
            <person name="Goodhead I."/>
            <person name="Holroyd N."/>
            <person name="Jagels K."/>
            <person name="Lord A."/>
            <person name="Moule S."/>
            <person name="Mungall K."/>
            <person name="Norbertczak H."/>
            <person name="Quail M.A."/>
            <person name="Rabbinowitsch E."/>
            <person name="Walker D."/>
            <person name="White B."/>
            <person name="Whitehead S."/>
            <person name="Small P.L."/>
            <person name="Brosch R."/>
            <person name="Ramakrishnan L."/>
            <person name="Fischbach M.A."/>
            <person name="Parkhill J."/>
            <person name="Cole S.T."/>
        </authorList>
    </citation>
    <scope>NUCLEOTIDE SEQUENCE [LARGE SCALE GENOMIC DNA]</scope>
    <source>
        <strain evidence="2">ATCC BAA-535 / M</strain>
    </source>
</reference>
<name>B2HN09_MYCMM</name>
<dbReference type="STRING" id="216594.MMAR_0483"/>
<evidence type="ECO:0000313" key="1">
    <source>
        <dbReference type="EMBL" id="ACC38948.1"/>
    </source>
</evidence>
<evidence type="ECO:0000313" key="2">
    <source>
        <dbReference type="Proteomes" id="UP000001190"/>
    </source>
</evidence>
<gene>
    <name evidence="1" type="ordered locus">MMAR_0483</name>
</gene>